<evidence type="ECO:0000256" key="1">
    <source>
        <dbReference type="SAM" id="MobiDB-lite"/>
    </source>
</evidence>
<dbReference type="EMBL" id="JAUZQC010000014">
    <property type="protein sequence ID" value="KAK5859986.1"/>
    <property type="molecule type" value="Genomic_DNA"/>
</dbReference>
<protein>
    <submittedName>
        <fullName evidence="2">Uncharacterized protein</fullName>
    </submittedName>
</protein>
<reference evidence="2 3" key="2">
    <citation type="journal article" date="2023" name="Mol. Biol. Evol.">
        <title>Genomics of Secondarily Temperate Adaptation in the Only Non-Antarctic Icefish.</title>
        <authorList>
            <person name="Rivera-Colon A.G."/>
            <person name="Rayamajhi N."/>
            <person name="Minhas B.F."/>
            <person name="Madrigal G."/>
            <person name="Bilyk K.T."/>
            <person name="Yoon V."/>
            <person name="Hune M."/>
            <person name="Gregory S."/>
            <person name="Cheng C.H.C."/>
            <person name="Catchen J.M."/>
        </authorList>
    </citation>
    <scope>NUCLEOTIDE SEQUENCE [LARGE SCALE GENOMIC DNA]</scope>
    <source>
        <strain evidence="2">JMC-PN-2008</strain>
    </source>
</reference>
<organism evidence="2 3">
    <name type="scientific">Eleginops maclovinus</name>
    <name type="common">Patagonian blennie</name>
    <name type="synonym">Eleginus maclovinus</name>
    <dbReference type="NCBI Taxonomy" id="56733"/>
    <lineage>
        <taxon>Eukaryota</taxon>
        <taxon>Metazoa</taxon>
        <taxon>Chordata</taxon>
        <taxon>Craniata</taxon>
        <taxon>Vertebrata</taxon>
        <taxon>Euteleostomi</taxon>
        <taxon>Actinopterygii</taxon>
        <taxon>Neopterygii</taxon>
        <taxon>Teleostei</taxon>
        <taxon>Neoteleostei</taxon>
        <taxon>Acanthomorphata</taxon>
        <taxon>Eupercaria</taxon>
        <taxon>Perciformes</taxon>
        <taxon>Notothenioidei</taxon>
        <taxon>Eleginopidae</taxon>
        <taxon>Eleginops</taxon>
    </lineage>
</organism>
<name>A0AAN7XFZ6_ELEMC</name>
<feature type="compositionally biased region" description="Basic and acidic residues" evidence="1">
    <location>
        <begin position="1"/>
        <end position="11"/>
    </location>
</feature>
<feature type="compositionally biased region" description="Basic and acidic residues" evidence="1">
    <location>
        <begin position="48"/>
        <end position="68"/>
    </location>
</feature>
<comment type="caution">
    <text evidence="2">The sequence shown here is derived from an EMBL/GenBank/DDBJ whole genome shotgun (WGS) entry which is preliminary data.</text>
</comment>
<evidence type="ECO:0000313" key="3">
    <source>
        <dbReference type="Proteomes" id="UP001346869"/>
    </source>
</evidence>
<dbReference type="Proteomes" id="UP001346869">
    <property type="component" value="Unassembled WGS sequence"/>
</dbReference>
<gene>
    <name evidence="2" type="ORF">PBY51_021498</name>
</gene>
<proteinExistence type="predicted"/>
<accession>A0AAN7XFZ6</accession>
<dbReference type="AlphaFoldDB" id="A0AAN7XFZ6"/>
<sequence>MLQRETEKYSDQEAEEHQEEESADTAAVNHGGCEERDVRLRNSSNFKRVADPGRGAGEEYRGAQQGER</sequence>
<feature type="region of interest" description="Disordered" evidence="1">
    <location>
        <begin position="1"/>
        <end position="68"/>
    </location>
</feature>
<feature type="compositionally biased region" description="Acidic residues" evidence="1">
    <location>
        <begin position="12"/>
        <end position="23"/>
    </location>
</feature>
<evidence type="ECO:0000313" key="2">
    <source>
        <dbReference type="EMBL" id="KAK5859986.1"/>
    </source>
</evidence>
<keyword evidence="3" id="KW-1185">Reference proteome</keyword>
<reference evidence="2 3" key="1">
    <citation type="journal article" date="2023" name="Genes (Basel)">
        <title>Chromosome-Level Genome Assembly and Circadian Gene Repertoire of the Patagonia Blennie Eleginops maclovinus-The Closest Ancestral Proxy of Antarctic Cryonotothenioids.</title>
        <authorList>
            <person name="Cheng C.C."/>
            <person name="Rivera-Colon A.G."/>
            <person name="Minhas B.F."/>
            <person name="Wilson L."/>
            <person name="Rayamajhi N."/>
            <person name="Vargas-Chacoff L."/>
            <person name="Catchen J.M."/>
        </authorList>
    </citation>
    <scope>NUCLEOTIDE SEQUENCE [LARGE SCALE GENOMIC DNA]</scope>
    <source>
        <strain evidence="2">JMC-PN-2008</strain>
    </source>
</reference>